<reference evidence="2" key="1">
    <citation type="journal article" date="2013" name="J. Plant Res.">
        <title>Effect of fungi and light on seed germination of three Opuntia species from semiarid lands of central Mexico.</title>
        <authorList>
            <person name="Delgado-Sanchez P."/>
            <person name="Jimenez-Bremont J.F."/>
            <person name="Guerrero-Gonzalez Mde L."/>
            <person name="Flores J."/>
        </authorList>
    </citation>
    <scope>NUCLEOTIDE SEQUENCE</scope>
    <source>
        <tissue evidence="2">Cladode</tissue>
    </source>
</reference>
<accession>A0A7C9EL75</accession>
<dbReference type="AlphaFoldDB" id="A0A7C9EL75"/>
<feature type="transmembrane region" description="Helical" evidence="1">
    <location>
        <begin position="81"/>
        <end position="100"/>
    </location>
</feature>
<keyword evidence="1" id="KW-0472">Membrane</keyword>
<name>A0A7C9EL75_OPUST</name>
<protein>
    <submittedName>
        <fullName evidence="2">Uncharacterized protein</fullName>
    </submittedName>
</protein>
<reference evidence="2" key="2">
    <citation type="submission" date="2020-07" db="EMBL/GenBank/DDBJ databases">
        <authorList>
            <person name="Vera ALvarez R."/>
            <person name="Arias-Moreno D.M."/>
            <person name="Jimenez-Jacinto V."/>
            <person name="Jimenez-Bremont J.F."/>
            <person name="Swaminathan K."/>
            <person name="Moose S.P."/>
            <person name="Guerrero-Gonzalez M.L."/>
            <person name="Marino-Ramirez L."/>
            <person name="Landsman D."/>
            <person name="Rodriguez-Kessler M."/>
            <person name="Delgado-Sanchez P."/>
        </authorList>
    </citation>
    <scope>NUCLEOTIDE SEQUENCE</scope>
    <source>
        <tissue evidence="2">Cladode</tissue>
    </source>
</reference>
<keyword evidence="1" id="KW-0812">Transmembrane</keyword>
<evidence type="ECO:0000256" key="1">
    <source>
        <dbReference type="SAM" id="Phobius"/>
    </source>
</evidence>
<feature type="transmembrane region" description="Helical" evidence="1">
    <location>
        <begin position="15"/>
        <end position="33"/>
    </location>
</feature>
<dbReference type="EMBL" id="GISG01240610">
    <property type="protein sequence ID" value="MBA4668703.1"/>
    <property type="molecule type" value="Transcribed_RNA"/>
</dbReference>
<proteinExistence type="predicted"/>
<evidence type="ECO:0000313" key="2">
    <source>
        <dbReference type="EMBL" id="MBA4668703.1"/>
    </source>
</evidence>
<sequence length="125" mass="13563">MAAAATAGGGLLEMTLLPLGFTLFTTIVLPSLLKNRPTVMAAGPTTSRSHAMSASRPCFLNASVASIRCRRHPRVSLRRRILLTWRFANFHVFIFISPMASSSFPSDLMNLSSSGTPMARRSPRA</sequence>
<organism evidence="2">
    <name type="scientific">Opuntia streptacantha</name>
    <name type="common">Prickly pear cactus</name>
    <name type="synonym">Opuntia cardona</name>
    <dbReference type="NCBI Taxonomy" id="393608"/>
    <lineage>
        <taxon>Eukaryota</taxon>
        <taxon>Viridiplantae</taxon>
        <taxon>Streptophyta</taxon>
        <taxon>Embryophyta</taxon>
        <taxon>Tracheophyta</taxon>
        <taxon>Spermatophyta</taxon>
        <taxon>Magnoliopsida</taxon>
        <taxon>eudicotyledons</taxon>
        <taxon>Gunneridae</taxon>
        <taxon>Pentapetalae</taxon>
        <taxon>Caryophyllales</taxon>
        <taxon>Cactineae</taxon>
        <taxon>Cactaceae</taxon>
        <taxon>Opuntioideae</taxon>
        <taxon>Opuntia</taxon>
    </lineage>
</organism>
<keyword evidence="1" id="KW-1133">Transmembrane helix</keyword>